<dbReference type="InParanoid" id="D8R654"/>
<dbReference type="Pfam" id="PF25156">
    <property type="entry name" value="PNGase_A_C"/>
    <property type="match status" value="1"/>
</dbReference>
<evidence type="ECO:0000313" key="2">
    <source>
        <dbReference type="EMBL" id="EFJ32607.1"/>
    </source>
</evidence>
<dbReference type="HOGENOM" id="CLU_011027_1_1_1"/>
<dbReference type="Gramene" id="EFJ32607">
    <property type="protein sequence ID" value="EFJ32607"/>
    <property type="gene ID" value="SELMODRAFT_11675"/>
</dbReference>
<dbReference type="OrthoDB" id="339900at2759"/>
<dbReference type="Pfam" id="PF12222">
    <property type="entry name" value="PNGaseA"/>
    <property type="match status" value="1"/>
</dbReference>
<dbReference type="AlphaFoldDB" id="D8R654"/>
<dbReference type="InterPro" id="IPR056948">
    <property type="entry name" value="PNGaseA_N"/>
</dbReference>
<evidence type="ECO:0000259" key="1">
    <source>
        <dbReference type="Pfam" id="PF12222"/>
    </source>
</evidence>
<feature type="domain" description="Peptide N-acetyl-beta-D-glucosaminyl asparaginase amidase A N-terminal" evidence="1">
    <location>
        <begin position="27"/>
        <end position="346"/>
    </location>
</feature>
<dbReference type="PANTHER" id="PTHR31104">
    <property type="entry name" value="PEPTIDE-N4-(N-ACETYL-BETA-GLUCOSAMINYL)ASPARAGINE AMIDASE A PROTEIN"/>
    <property type="match status" value="1"/>
</dbReference>
<sequence length="536" mass="59033">PAPAPDPAPLTFFEVSKPLSIPRSGHCATLLLLKHSFGNTISSPPVTAPYNPPRSSHCGGGWERVILRWSVASRGRQFDRISAAWLSGVEIFRTCTAEPTKQGIVWSVEKDITKYTSLLEKPQVLAVSLANVIDKTYTGFFNVTLTAEFYKPAQRNSKRSSKGMPADLVLPIALPTSENGGYWFQLQNSSHVGTVNLTSLPRNIYKAELEVCVSFHGDDEFWYTNPTNDYLDANGESSSGSRNGPYREVVVTLDGKLVGEICPFPVIYTGGVNPLFWRPAAAIGAFNLPTYILDVTPFVGQLVDGNSHEISLSVTNAVRNWLLDANLHLWLDHGSSQTSGKLVSYSSPPADISYDSHYKGLDGTLQLFASRSLQYSGYVESSSHGKLITTSSYSYKFSNQMIFSDNGSVSTVKQLIDAQTKFLVESSSKQVRLQQKSSSYPFFLYNSQKDGTNKSVVLDARISHGLQEECDDDSFWSRLNNKQDTAGKIVIQANIVTSGTGKLNQTYVSESSEGCYHRSIRTSNTTTQYDESGFRC</sequence>
<name>D8R654_SELML</name>
<dbReference type="FunCoup" id="D8R654">
    <property type="interactions" value="1105"/>
</dbReference>
<protein>
    <recommendedName>
        <fullName evidence="1">Peptide N-acetyl-beta-D-glucosaminyl asparaginase amidase A N-terminal domain-containing protein</fullName>
    </recommendedName>
</protein>
<proteinExistence type="predicted"/>
<reference evidence="2 3" key="1">
    <citation type="journal article" date="2011" name="Science">
        <title>The Selaginella genome identifies genetic changes associated with the evolution of vascular plants.</title>
        <authorList>
            <person name="Banks J.A."/>
            <person name="Nishiyama T."/>
            <person name="Hasebe M."/>
            <person name="Bowman J.L."/>
            <person name="Gribskov M."/>
            <person name="dePamphilis C."/>
            <person name="Albert V.A."/>
            <person name="Aono N."/>
            <person name="Aoyama T."/>
            <person name="Ambrose B.A."/>
            <person name="Ashton N.W."/>
            <person name="Axtell M.J."/>
            <person name="Barker E."/>
            <person name="Barker M.S."/>
            <person name="Bennetzen J.L."/>
            <person name="Bonawitz N.D."/>
            <person name="Chapple C."/>
            <person name="Cheng C."/>
            <person name="Correa L.G."/>
            <person name="Dacre M."/>
            <person name="DeBarry J."/>
            <person name="Dreyer I."/>
            <person name="Elias M."/>
            <person name="Engstrom E.M."/>
            <person name="Estelle M."/>
            <person name="Feng L."/>
            <person name="Finet C."/>
            <person name="Floyd S.K."/>
            <person name="Frommer W.B."/>
            <person name="Fujita T."/>
            <person name="Gramzow L."/>
            <person name="Gutensohn M."/>
            <person name="Harholt J."/>
            <person name="Hattori M."/>
            <person name="Heyl A."/>
            <person name="Hirai T."/>
            <person name="Hiwatashi Y."/>
            <person name="Ishikawa M."/>
            <person name="Iwata M."/>
            <person name="Karol K.G."/>
            <person name="Koehler B."/>
            <person name="Kolukisaoglu U."/>
            <person name="Kubo M."/>
            <person name="Kurata T."/>
            <person name="Lalonde S."/>
            <person name="Li K."/>
            <person name="Li Y."/>
            <person name="Litt A."/>
            <person name="Lyons E."/>
            <person name="Manning G."/>
            <person name="Maruyama T."/>
            <person name="Michael T.P."/>
            <person name="Mikami K."/>
            <person name="Miyazaki S."/>
            <person name="Morinaga S."/>
            <person name="Murata T."/>
            <person name="Mueller-Roeber B."/>
            <person name="Nelson D.R."/>
            <person name="Obara M."/>
            <person name="Oguri Y."/>
            <person name="Olmstead R.G."/>
            <person name="Onodera N."/>
            <person name="Petersen B.L."/>
            <person name="Pils B."/>
            <person name="Prigge M."/>
            <person name="Rensing S.A."/>
            <person name="Riano-Pachon D.M."/>
            <person name="Roberts A.W."/>
            <person name="Sato Y."/>
            <person name="Scheller H.V."/>
            <person name="Schulz B."/>
            <person name="Schulz C."/>
            <person name="Shakirov E.V."/>
            <person name="Shibagaki N."/>
            <person name="Shinohara N."/>
            <person name="Shippen D.E."/>
            <person name="Soerensen I."/>
            <person name="Sotooka R."/>
            <person name="Sugimoto N."/>
            <person name="Sugita M."/>
            <person name="Sumikawa N."/>
            <person name="Tanurdzic M."/>
            <person name="Theissen G."/>
            <person name="Ulvskov P."/>
            <person name="Wakazuki S."/>
            <person name="Weng J.K."/>
            <person name="Willats W.W."/>
            <person name="Wipf D."/>
            <person name="Wolf P.G."/>
            <person name="Yang L."/>
            <person name="Zimmer A.D."/>
            <person name="Zhu Q."/>
            <person name="Mitros T."/>
            <person name="Hellsten U."/>
            <person name="Loque D."/>
            <person name="Otillar R."/>
            <person name="Salamov A."/>
            <person name="Schmutz J."/>
            <person name="Shapiro H."/>
            <person name="Lindquist E."/>
            <person name="Lucas S."/>
            <person name="Rokhsar D."/>
            <person name="Grigoriev I.V."/>
        </authorList>
    </citation>
    <scope>NUCLEOTIDE SEQUENCE [LARGE SCALE GENOMIC DNA]</scope>
</reference>
<dbReference type="InterPro" id="IPR021102">
    <property type="entry name" value="PNGase_A"/>
</dbReference>
<dbReference type="eggNOG" id="ENOG502QSXK">
    <property type="taxonomic scope" value="Eukaryota"/>
</dbReference>
<feature type="non-terminal residue" evidence="2">
    <location>
        <position position="536"/>
    </location>
</feature>
<organism evidence="3">
    <name type="scientific">Selaginella moellendorffii</name>
    <name type="common">Spikemoss</name>
    <dbReference type="NCBI Taxonomy" id="88036"/>
    <lineage>
        <taxon>Eukaryota</taxon>
        <taxon>Viridiplantae</taxon>
        <taxon>Streptophyta</taxon>
        <taxon>Embryophyta</taxon>
        <taxon>Tracheophyta</taxon>
        <taxon>Lycopodiopsida</taxon>
        <taxon>Selaginellales</taxon>
        <taxon>Selaginellaceae</taxon>
        <taxon>Selaginella</taxon>
    </lineage>
</organism>
<evidence type="ECO:0000313" key="3">
    <source>
        <dbReference type="Proteomes" id="UP000001514"/>
    </source>
</evidence>
<dbReference type="OMA" id="TNANQEF"/>
<feature type="non-terminal residue" evidence="2">
    <location>
        <position position="1"/>
    </location>
</feature>
<dbReference type="KEGG" id="smo:SELMODRAFT_11675"/>
<dbReference type="Proteomes" id="UP000001514">
    <property type="component" value="Unassembled WGS sequence"/>
</dbReference>
<gene>
    <name evidence="2" type="ORF">SELMODRAFT_11675</name>
</gene>
<accession>D8R654</accession>
<keyword evidence="3" id="KW-1185">Reference proteome</keyword>
<dbReference type="EMBL" id="GL377572">
    <property type="protein sequence ID" value="EFJ32607.1"/>
    <property type="molecule type" value="Genomic_DNA"/>
</dbReference>